<proteinExistence type="predicted"/>
<accession>A0A8X6MX02</accession>
<dbReference type="EMBL" id="BMAW01003207">
    <property type="protein sequence ID" value="GFS82359.1"/>
    <property type="molecule type" value="Genomic_DNA"/>
</dbReference>
<comment type="caution">
    <text evidence="2">The sequence shown here is derived from an EMBL/GenBank/DDBJ whole genome shotgun (WGS) entry which is preliminary data.</text>
</comment>
<dbReference type="Proteomes" id="UP000887013">
    <property type="component" value="Unassembled WGS sequence"/>
</dbReference>
<sequence>MGLNGLDPGHISTSHQPGSPHPLRGLARCIIPPRLLQPHQVQAPSPPPDSPDQIILLRDLRSSSPPDKQPASITAKDRGVYRSGRCVRIHVNEPSRDDSIHRQFSSAQCIVCRSRWHNR</sequence>
<organism evidence="2 3">
    <name type="scientific">Nephila pilipes</name>
    <name type="common">Giant wood spider</name>
    <name type="synonym">Nephila maculata</name>
    <dbReference type="NCBI Taxonomy" id="299642"/>
    <lineage>
        <taxon>Eukaryota</taxon>
        <taxon>Metazoa</taxon>
        <taxon>Ecdysozoa</taxon>
        <taxon>Arthropoda</taxon>
        <taxon>Chelicerata</taxon>
        <taxon>Arachnida</taxon>
        <taxon>Araneae</taxon>
        <taxon>Araneomorphae</taxon>
        <taxon>Entelegynae</taxon>
        <taxon>Araneoidea</taxon>
        <taxon>Nephilidae</taxon>
        <taxon>Nephila</taxon>
    </lineage>
</organism>
<evidence type="ECO:0000256" key="1">
    <source>
        <dbReference type="SAM" id="MobiDB-lite"/>
    </source>
</evidence>
<evidence type="ECO:0000313" key="3">
    <source>
        <dbReference type="Proteomes" id="UP000887013"/>
    </source>
</evidence>
<evidence type="ECO:0000313" key="2">
    <source>
        <dbReference type="EMBL" id="GFS82359.1"/>
    </source>
</evidence>
<name>A0A8X6MX02_NEPPI</name>
<dbReference type="AlphaFoldDB" id="A0A8X6MX02"/>
<protein>
    <submittedName>
        <fullName evidence="2">Uncharacterized protein</fullName>
    </submittedName>
</protein>
<reference evidence="2" key="1">
    <citation type="submission" date="2020-08" db="EMBL/GenBank/DDBJ databases">
        <title>Multicomponent nature underlies the extraordinary mechanical properties of spider dragline silk.</title>
        <authorList>
            <person name="Kono N."/>
            <person name="Nakamura H."/>
            <person name="Mori M."/>
            <person name="Yoshida Y."/>
            <person name="Ohtoshi R."/>
            <person name="Malay A.D."/>
            <person name="Moran D.A.P."/>
            <person name="Tomita M."/>
            <person name="Numata K."/>
            <person name="Arakawa K."/>
        </authorList>
    </citation>
    <scope>NUCLEOTIDE SEQUENCE</scope>
</reference>
<keyword evidence="3" id="KW-1185">Reference proteome</keyword>
<gene>
    <name evidence="2" type="ORF">NPIL_133441</name>
</gene>
<feature type="region of interest" description="Disordered" evidence="1">
    <location>
        <begin position="1"/>
        <end position="26"/>
    </location>
</feature>